<feature type="domain" description="Jacalin-type lectin" evidence="3">
    <location>
        <begin position="15"/>
        <end position="155"/>
    </location>
</feature>
<dbReference type="PANTHER" id="PTHR46506">
    <property type="entry name" value="OS05G0143600 PROTEIN"/>
    <property type="match status" value="1"/>
</dbReference>
<gene>
    <name evidence="4" type="ORF">Ddye_012458</name>
</gene>
<dbReference type="InterPro" id="IPR033734">
    <property type="entry name" value="Jacalin-like_lectin_dom_plant"/>
</dbReference>
<dbReference type="PROSITE" id="PS51752">
    <property type="entry name" value="JACALIN_LECTIN"/>
    <property type="match status" value="1"/>
</dbReference>
<reference evidence="4" key="1">
    <citation type="journal article" date="2023" name="Plant J.">
        <title>Genome sequences and population genomics provide insights into the demographic history, inbreeding, and mutation load of two 'living fossil' tree species of Dipteronia.</title>
        <authorList>
            <person name="Feng Y."/>
            <person name="Comes H.P."/>
            <person name="Chen J."/>
            <person name="Zhu S."/>
            <person name="Lu R."/>
            <person name="Zhang X."/>
            <person name="Li P."/>
            <person name="Qiu J."/>
            <person name="Olsen K.M."/>
            <person name="Qiu Y."/>
        </authorList>
    </citation>
    <scope>NUCLEOTIDE SEQUENCE</scope>
    <source>
        <strain evidence="4">KIB01</strain>
    </source>
</reference>
<dbReference type="Proteomes" id="UP001280121">
    <property type="component" value="Unassembled WGS sequence"/>
</dbReference>
<comment type="caution">
    <text evidence="4">The sequence shown here is derived from an EMBL/GenBank/DDBJ whole genome shotgun (WGS) entry which is preliminary data.</text>
</comment>
<keyword evidence="2" id="KW-0430">Lectin</keyword>
<comment type="similarity">
    <text evidence="1">Belongs to the jacalin lectin family.</text>
</comment>
<dbReference type="AlphaFoldDB" id="A0AAE0CIP2"/>
<dbReference type="InterPro" id="IPR001229">
    <property type="entry name" value="Jacalin-like_lectin_dom"/>
</dbReference>
<dbReference type="GO" id="GO:0030246">
    <property type="term" value="F:carbohydrate binding"/>
    <property type="evidence" value="ECO:0007669"/>
    <property type="project" value="UniProtKB-KW"/>
</dbReference>
<protein>
    <recommendedName>
        <fullName evidence="3">Jacalin-type lectin domain-containing protein</fullName>
    </recommendedName>
</protein>
<evidence type="ECO:0000313" key="5">
    <source>
        <dbReference type="Proteomes" id="UP001280121"/>
    </source>
</evidence>
<evidence type="ECO:0000256" key="2">
    <source>
        <dbReference type="ARBA" id="ARBA00022734"/>
    </source>
</evidence>
<name>A0AAE0CIP2_9ROSI</name>
<evidence type="ECO:0000256" key="1">
    <source>
        <dbReference type="ARBA" id="ARBA00006568"/>
    </source>
</evidence>
<sequence>MFVFWSHEVSSNQAYREVGPWGGLGGITWNYMPKGGIVEIIISHGEIIDSLSFKSVCANKVAESSSNYGGQGGSKTHISIDWPKEYLISISGTIGKFYTVESCVKSLMFYTNWHIHGPFGSSKGSHFRLPVENRVIGFHGRACQFLDAIGVYQMAATSIEEQFMTPKVYQSSIEVGPRGGLGGTRWCYMPKAEIVEIISNHGGIIDPLSFKNVCANNVAESSSNSGGKGGNKTQV</sequence>
<dbReference type="Pfam" id="PF01419">
    <property type="entry name" value="Jacalin"/>
    <property type="match status" value="1"/>
</dbReference>
<organism evidence="4 5">
    <name type="scientific">Dipteronia dyeriana</name>
    <dbReference type="NCBI Taxonomy" id="168575"/>
    <lineage>
        <taxon>Eukaryota</taxon>
        <taxon>Viridiplantae</taxon>
        <taxon>Streptophyta</taxon>
        <taxon>Embryophyta</taxon>
        <taxon>Tracheophyta</taxon>
        <taxon>Spermatophyta</taxon>
        <taxon>Magnoliopsida</taxon>
        <taxon>eudicotyledons</taxon>
        <taxon>Gunneridae</taxon>
        <taxon>Pentapetalae</taxon>
        <taxon>rosids</taxon>
        <taxon>malvids</taxon>
        <taxon>Sapindales</taxon>
        <taxon>Sapindaceae</taxon>
        <taxon>Hippocastanoideae</taxon>
        <taxon>Acereae</taxon>
        <taxon>Dipteronia</taxon>
    </lineage>
</organism>
<accession>A0AAE0CIP2</accession>
<evidence type="ECO:0000313" key="4">
    <source>
        <dbReference type="EMBL" id="KAK2652602.1"/>
    </source>
</evidence>
<keyword evidence="5" id="KW-1185">Reference proteome</keyword>
<dbReference type="SMART" id="SM00915">
    <property type="entry name" value="Jacalin"/>
    <property type="match status" value="1"/>
</dbReference>
<dbReference type="EMBL" id="JANJYI010000004">
    <property type="protein sequence ID" value="KAK2652602.1"/>
    <property type="molecule type" value="Genomic_DNA"/>
</dbReference>
<dbReference type="SUPFAM" id="SSF51101">
    <property type="entry name" value="Mannose-binding lectins"/>
    <property type="match status" value="1"/>
</dbReference>
<evidence type="ECO:0000259" key="3">
    <source>
        <dbReference type="PROSITE" id="PS51752"/>
    </source>
</evidence>
<dbReference type="Gene3D" id="2.100.10.30">
    <property type="entry name" value="Jacalin-like lectin domain"/>
    <property type="match status" value="1"/>
</dbReference>
<dbReference type="CDD" id="cd09612">
    <property type="entry name" value="Jacalin"/>
    <property type="match status" value="1"/>
</dbReference>
<proteinExistence type="inferred from homology"/>
<dbReference type="InterPro" id="IPR036404">
    <property type="entry name" value="Jacalin-like_lectin_dom_sf"/>
</dbReference>